<dbReference type="GO" id="GO:0046872">
    <property type="term" value="F:metal ion binding"/>
    <property type="evidence" value="ECO:0007669"/>
    <property type="project" value="UniProtKB-KW"/>
</dbReference>
<sequence>MLKVVEMNGYPIMIYEKDGKEYVYLAGCPHKQRPITAEGFKIEGDTITCPFHNAVFNLLTGELIKPPQSKTPCPPVCTLIKAKIENGKVIFEREPFVPRYKS</sequence>
<dbReference type="SUPFAM" id="SSF50022">
    <property type="entry name" value="ISP domain"/>
    <property type="match status" value="1"/>
</dbReference>
<evidence type="ECO:0000256" key="2">
    <source>
        <dbReference type="ARBA" id="ARBA00022723"/>
    </source>
</evidence>
<dbReference type="GeneID" id="89335607"/>
<dbReference type="EMBL" id="CP146016">
    <property type="protein sequence ID" value="WWQ60977.1"/>
    <property type="molecule type" value="Genomic_DNA"/>
</dbReference>
<evidence type="ECO:0000313" key="7">
    <source>
        <dbReference type="Proteomes" id="UP001432202"/>
    </source>
</evidence>
<keyword evidence="4" id="KW-0411">Iron-sulfur</keyword>
<dbReference type="AlphaFoldDB" id="A0AAX4L268"/>
<dbReference type="Pfam" id="PF00355">
    <property type="entry name" value="Rieske"/>
    <property type="match status" value="1"/>
</dbReference>
<dbReference type="GO" id="GO:0051537">
    <property type="term" value="F:2 iron, 2 sulfur cluster binding"/>
    <property type="evidence" value="ECO:0007669"/>
    <property type="project" value="UniProtKB-KW"/>
</dbReference>
<evidence type="ECO:0000256" key="1">
    <source>
        <dbReference type="ARBA" id="ARBA00022714"/>
    </source>
</evidence>
<keyword evidence="3" id="KW-0408">Iron</keyword>
<dbReference type="Proteomes" id="UP001432202">
    <property type="component" value="Chromosome"/>
</dbReference>
<organism evidence="6 7">
    <name type="scientific">Sulfolobus tengchongensis</name>
    <dbReference type="NCBI Taxonomy" id="207809"/>
    <lineage>
        <taxon>Archaea</taxon>
        <taxon>Thermoproteota</taxon>
        <taxon>Thermoprotei</taxon>
        <taxon>Sulfolobales</taxon>
        <taxon>Sulfolobaceae</taxon>
        <taxon>Sulfolobus</taxon>
    </lineage>
</organism>
<dbReference type="PROSITE" id="PS51296">
    <property type="entry name" value="RIESKE"/>
    <property type="match status" value="1"/>
</dbReference>
<feature type="domain" description="Rieske" evidence="5">
    <location>
        <begin position="1"/>
        <end position="91"/>
    </location>
</feature>
<dbReference type="RefSeq" id="WP_338602588.1">
    <property type="nucleotide sequence ID" value="NZ_CP146016.1"/>
</dbReference>
<evidence type="ECO:0000259" key="5">
    <source>
        <dbReference type="PROSITE" id="PS51296"/>
    </source>
</evidence>
<reference evidence="6 7" key="1">
    <citation type="submission" date="2024-02" db="EMBL/GenBank/DDBJ databases">
        <title>STSV induces naive adaptation in Sulfolobus.</title>
        <authorList>
            <person name="Xiang X."/>
            <person name="Song M."/>
        </authorList>
    </citation>
    <scope>NUCLEOTIDE SEQUENCE [LARGE SCALE GENOMIC DNA]</scope>
    <source>
        <strain evidence="6 7">RT2</strain>
    </source>
</reference>
<gene>
    <name evidence="6" type="ORF">V6M85_02525</name>
</gene>
<protein>
    <submittedName>
        <fullName evidence="6">Rieske (2Fe-2S) protein</fullName>
    </submittedName>
</protein>
<keyword evidence="7" id="KW-1185">Reference proteome</keyword>
<name>A0AAX4L268_9CREN</name>
<evidence type="ECO:0000256" key="3">
    <source>
        <dbReference type="ARBA" id="ARBA00023004"/>
    </source>
</evidence>
<keyword evidence="2" id="KW-0479">Metal-binding</keyword>
<evidence type="ECO:0000256" key="4">
    <source>
        <dbReference type="ARBA" id="ARBA00023014"/>
    </source>
</evidence>
<evidence type="ECO:0000313" key="6">
    <source>
        <dbReference type="EMBL" id="WWQ60977.1"/>
    </source>
</evidence>
<dbReference type="InterPro" id="IPR036922">
    <property type="entry name" value="Rieske_2Fe-2S_sf"/>
</dbReference>
<dbReference type="InterPro" id="IPR017941">
    <property type="entry name" value="Rieske_2Fe-2S"/>
</dbReference>
<dbReference type="Gene3D" id="2.102.10.10">
    <property type="entry name" value="Rieske [2Fe-2S] iron-sulphur domain"/>
    <property type="match status" value="1"/>
</dbReference>
<accession>A0AAX4L268</accession>
<keyword evidence="1" id="KW-0001">2Fe-2S</keyword>
<proteinExistence type="predicted"/>